<name>A0A239JED2_9PSED</name>
<dbReference type="Proteomes" id="UP000198407">
    <property type="component" value="Unassembled WGS sequence"/>
</dbReference>
<reference evidence="2" key="1">
    <citation type="submission" date="2017-06" db="EMBL/GenBank/DDBJ databases">
        <authorList>
            <person name="Varghese N."/>
            <person name="Submissions S."/>
        </authorList>
    </citation>
    <scope>NUCLEOTIDE SEQUENCE [LARGE SCALE GENOMIC DNA]</scope>
    <source>
        <strain evidence="2">DSM 22348</strain>
    </source>
</reference>
<dbReference type="STRING" id="1215104.GCA_000730585_00485"/>
<evidence type="ECO:0000313" key="2">
    <source>
        <dbReference type="Proteomes" id="UP000198407"/>
    </source>
</evidence>
<protein>
    <submittedName>
        <fullName evidence="1">Uncharacterized protein</fullName>
    </submittedName>
</protein>
<evidence type="ECO:0000313" key="1">
    <source>
        <dbReference type="EMBL" id="SNT04180.1"/>
    </source>
</evidence>
<organism evidence="1 2">
    <name type="scientific">Pseudomonas japonica</name>
    <dbReference type="NCBI Taxonomy" id="256466"/>
    <lineage>
        <taxon>Bacteria</taxon>
        <taxon>Pseudomonadati</taxon>
        <taxon>Pseudomonadota</taxon>
        <taxon>Gammaproteobacteria</taxon>
        <taxon>Pseudomonadales</taxon>
        <taxon>Pseudomonadaceae</taxon>
        <taxon>Pseudomonas</taxon>
    </lineage>
</organism>
<keyword evidence="2" id="KW-1185">Reference proteome</keyword>
<gene>
    <name evidence="1" type="ORF">SAMN05444352_1229</name>
</gene>
<proteinExistence type="predicted"/>
<sequence>MRPLLRPPLPDQVRGRYTAASLLMSAFGHFCAFCERPLPDQHWVWNARTGTCLDRESYDVDDWSHLYLLDHNCHQAQQASSAIDPGTLLLPTEENVFDLHGESQLHYSLQPLLRTLLDDDARPVTHELVPSVLINGRSARALATIDYFKLNTRYYDDETQTLRIPWQDHLSLEDRRMEQRTRTWLEAEALAKRVLRSFSYGLESVVIEQFRQMAGLSGYWSAAATAAARMRDPGLRRRIFVDAAESAGRDVFIEGFNPGESALFRGSGPHHTFPGTRNVFE</sequence>
<dbReference type="AlphaFoldDB" id="A0A239JED2"/>
<accession>A0A239JED2</accession>
<dbReference type="EMBL" id="FZOL01000022">
    <property type="protein sequence ID" value="SNT04180.1"/>
    <property type="molecule type" value="Genomic_DNA"/>
</dbReference>